<dbReference type="PANTHER" id="PTHR12304">
    <property type="entry name" value="INOSINE-URIDINE PREFERRING NUCLEOSIDE HYDROLASE"/>
    <property type="match status" value="1"/>
</dbReference>
<evidence type="ECO:0000256" key="2">
    <source>
        <dbReference type="ARBA" id="ARBA00022801"/>
    </source>
</evidence>
<dbReference type="InterPro" id="IPR036452">
    <property type="entry name" value="Ribo_hydro-like"/>
</dbReference>
<sequence length="364" mass="39519">MIDGIAKQIPVWLDVDTGHDDVFAILIAAHHPQLKFLGVSSTHGNAPQVHTTNNSSAVLNAVGRTDVKVYPGSLKPFCREEVETPDIHGPTGLGGTSLLPQPTTNIVKDVNFLAATRDAIMAQPPQTAWYVATGPCTNAALLFSAYPEVAHHLAGISIMGGAVGGDFCPQISKEFGKTLGQGEGFGNETPWAEFNIYCDPEAAQAVFSNPVVAAKTTLVTLDLTHQCLATKEIRERFLGSEKPSQLRLFLHEILTFFAQSYVEWFDVYEGPPLHDPLAVAALFGYSSGIYEEDGDRYKVKVVTDGAHSPLDSIRGQVGRTIVEKVEAGPDGVARGVRIPRKLHTHTFWDVLEQCTKTADERMSR</sequence>
<dbReference type="GO" id="GO:0005829">
    <property type="term" value="C:cytosol"/>
    <property type="evidence" value="ECO:0007669"/>
    <property type="project" value="TreeGrafter"/>
</dbReference>
<name>A0A0D2DWF2_9EURO</name>
<dbReference type="GeneID" id="25304673"/>
<keyword evidence="2" id="KW-0378">Hydrolase</keyword>
<keyword evidence="3" id="KW-0326">Glycosidase</keyword>
<dbReference type="Proteomes" id="UP000053029">
    <property type="component" value="Unassembled WGS sequence"/>
</dbReference>
<dbReference type="RefSeq" id="XP_013285964.1">
    <property type="nucleotide sequence ID" value="XM_013430510.1"/>
</dbReference>
<dbReference type="Gene3D" id="3.90.245.10">
    <property type="entry name" value="Ribonucleoside hydrolase-like"/>
    <property type="match status" value="1"/>
</dbReference>
<dbReference type="HOGENOM" id="CLU_036838_2_0_1"/>
<evidence type="ECO:0000313" key="6">
    <source>
        <dbReference type="Proteomes" id="UP000053029"/>
    </source>
</evidence>
<dbReference type="InterPro" id="IPR001910">
    <property type="entry name" value="Inosine/uridine_hydrolase_dom"/>
</dbReference>
<dbReference type="VEuPathDB" id="FungiDB:Z517_05183"/>
<evidence type="ECO:0000256" key="3">
    <source>
        <dbReference type="ARBA" id="ARBA00023295"/>
    </source>
</evidence>
<keyword evidence="6" id="KW-1185">Reference proteome</keyword>
<dbReference type="InterPro" id="IPR023186">
    <property type="entry name" value="IUNH"/>
</dbReference>
<dbReference type="EMBL" id="KN846971">
    <property type="protein sequence ID" value="KIW82156.1"/>
    <property type="molecule type" value="Genomic_DNA"/>
</dbReference>
<dbReference type="Pfam" id="PF01156">
    <property type="entry name" value="IU_nuc_hydro"/>
    <property type="match status" value="1"/>
</dbReference>
<organism evidence="5 6">
    <name type="scientific">Fonsecaea pedrosoi CBS 271.37</name>
    <dbReference type="NCBI Taxonomy" id="1442368"/>
    <lineage>
        <taxon>Eukaryota</taxon>
        <taxon>Fungi</taxon>
        <taxon>Dikarya</taxon>
        <taxon>Ascomycota</taxon>
        <taxon>Pezizomycotina</taxon>
        <taxon>Eurotiomycetes</taxon>
        <taxon>Chaetothyriomycetidae</taxon>
        <taxon>Chaetothyriales</taxon>
        <taxon>Herpotrichiellaceae</taxon>
        <taxon>Fonsecaea</taxon>
    </lineage>
</organism>
<comment type="similarity">
    <text evidence="1">Belongs to the IUNH family.</text>
</comment>
<evidence type="ECO:0000259" key="4">
    <source>
        <dbReference type="Pfam" id="PF01156"/>
    </source>
</evidence>
<reference evidence="5 6" key="1">
    <citation type="submission" date="2015-01" db="EMBL/GenBank/DDBJ databases">
        <title>The Genome Sequence of Fonsecaea pedrosoi CBS 271.37.</title>
        <authorList>
            <consortium name="The Broad Institute Genomics Platform"/>
            <person name="Cuomo C."/>
            <person name="de Hoog S."/>
            <person name="Gorbushina A."/>
            <person name="Stielow B."/>
            <person name="Teixiera M."/>
            <person name="Abouelleil A."/>
            <person name="Chapman S.B."/>
            <person name="Priest M."/>
            <person name="Young S.K."/>
            <person name="Wortman J."/>
            <person name="Nusbaum C."/>
            <person name="Birren B."/>
        </authorList>
    </citation>
    <scope>NUCLEOTIDE SEQUENCE [LARGE SCALE GENOMIC DNA]</scope>
    <source>
        <strain evidence="5 6">CBS 271.37</strain>
    </source>
</reference>
<gene>
    <name evidence="5" type="ORF">Z517_05183</name>
</gene>
<feature type="domain" description="Inosine/uridine-preferring nucleoside hydrolase" evidence="4">
    <location>
        <begin position="11"/>
        <end position="349"/>
    </location>
</feature>
<evidence type="ECO:0000313" key="5">
    <source>
        <dbReference type="EMBL" id="KIW82156.1"/>
    </source>
</evidence>
<dbReference type="OrthoDB" id="432381at2759"/>
<dbReference type="PANTHER" id="PTHR12304:SF4">
    <property type="entry name" value="URIDINE NUCLEOSIDASE"/>
    <property type="match status" value="1"/>
</dbReference>
<proteinExistence type="inferred from homology"/>
<accession>A0A0D2DWF2</accession>
<dbReference type="GO" id="GO:0006152">
    <property type="term" value="P:purine nucleoside catabolic process"/>
    <property type="evidence" value="ECO:0007669"/>
    <property type="project" value="TreeGrafter"/>
</dbReference>
<protein>
    <recommendedName>
        <fullName evidence="4">Inosine/uridine-preferring nucleoside hydrolase domain-containing protein</fullName>
    </recommendedName>
</protein>
<dbReference type="STRING" id="1442368.A0A0D2DWF2"/>
<evidence type="ECO:0000256" key="1">
    <source>
        <dbReference type="ARBA" id="ARBA00009176"/>
    </source>
</evidence>
<dbReference type="AlphaFoldDB" id="A0A0D2DWF2"/>
<dbReference type="GO" id="GO:0008477">
    <property type="term" value="F:purine nucleosidase activity"/>
    <property type="evidence" value="ECO:0007669"/>
    <property type="project" value="TreeGrafter"/>
</dbReference>
<dbReference type="SUPFAM" id="SSF53590">
    <property type="entry name" value="Nucleoside hydrolase"/>
    <property type="match status" value="1"/>
</dbReference>